<dbReference type="InterPro" id="IPR023214">
    <property type="entry name" value="HAD_sf"/>
</dbReference>
<dbReference type="InterPro" id="IPR036412">
    <property type="entry name" value="HAD-like_sf"/>
</dbReference>
<reference evidence="1" key="2">
    <citation type="submission" date="2021-04" db="EMBL/GenBank/DDBJ databases">
        <authorList>
            <person name="Gilroy R."/>
        </authorList>
    </citation>
    <scope>NUCLEOTIDE SEQUENCE</scope>
    <source>
        <strain evidence="1">USAMLcec2-132</strain>
    </source>
</reference>
<sequence>MAERESNMGLTTLRMNAYGTLVNRVPEIREKYHKMRDDQTSSWQRPLAWFYLGVLNLGWLLGWRPEGAAAGRGMGRDTRTAKRLSAKGGVYGGGPAESVGSVRETPERLAQRLSAYDVISFDVFDTLLFRPFASPEDLFYIVGQKLDYLDFRRIRMEAERCARQECLEKKGHREASLSDIYDWLEREAGIPKEEGMRVEQETELELCFANPYMLQVCDRMKQSGKRIIALSDMYLPSESIRRMLEKCGFGQIRDCHVSCEYGCSKSDGSLYGKLMQKLGTGRYVHVGDNRISDGENARKAGWDSISCTNVNAAGKPFRAMEMSRITGSVYRGLVNARLHNGLQSYDRDYECGFVYGGIFALGYCQFIHDYAQGHGIERILFLARDGDILSQVYRLLYPKEEEAGRIRYVLWSRLAAVKLAAPYYKYDYFRRFLFHKVNQGFTLEQIFAAMELNDLLDGLTGAAGPGGSTGERLMHAGLSLKKEDTLTDRNVHTVKDYLNGRWEQVLAHYEDQLEEGRRYYEKALDGASRAAVVDIGWAGSGAMALDVLVNRVWGLDCEIIGLLAGTNTRHNAEPDMSEAQLAGGKLISYLFSQSHNRDLWEQHDPAKGDNVAMERLLSSPLPGFRGFFGPDWEARALTPRTDREGKQAERIQQGILDFVRLYQESGMSRYVPSISGRDAAAPAYLWMEARRGQTAGEDIQCVLA</sequence>
<dbReference type="Proteomes" id="UP000823891">
    <property type="component" value="Unassembled WGS sequence"/>
</dbReference>
<dbReference type="Gene3D" id="3.40.50.1000">
    <property type="entry name" value="HAD superfamily/HAD-like"/>
    <property type="match status" value="1"/>
</dbReference>
<accession>A0A9D2SRF1</accession>
<dbReference type="Gene3D" id="1.10.150.400">
    <property type="match status" value="1"/>
</dbReference>
<gene>
    <name evidence="1" type="ORF">H9761_17680</name>
</gene>
<protein>
    <submittedName>
        <fullName evidence="1">Uncharacterized protein</fullName>
    </submittedName>
</protein>
<dbReference type="AlphaFoldDB" id="A0A9D2SRF1"/>
<dbReference type="EMBL" id="DWWS01000066">
    <property type="protein sequence ID" value="HJC25498.1"/>
    <property type="molecule type" value="Genomic_DNA"/>
</dbReference>
<evidence type="ECO:0000313" key="2">
    <source>
        <dbReference type="Proteomes" id="UP000823891"/>
    </source>
</evidence>
<dbReference type="SUPFAM" id="SSF56784">
    <property type="entry name" value="HAD-like"/>
    <property type="match status" value="1"/>
</dbReference>
<comment type="caution">
    <text evidence="1">The sequence shown here is derived from an EMBL/GenBank/DDBJ whole genome shotgun (WGS) entry which is preliminary data.</text>
</comment>
<reference evidence="1" key="1">
    <citation type="journal article" date="2021" name="PeerJ">
        <title>Extensive microbial diversity within the chicken gut microbiome revealed by metagenomics and culture.</title>
        <authorList>
            <person name="Gilroy R."/>
            <person name="Ravi A."/>
            <person name="Getino M."/>
            <person name="Pursley I."/>
            <person name="Horton D.L."/>
            <person name="Alikhan N.F."/>
            <person name="Baker D."/>
            <person name="Gharbi K."/>
            <person name="Hall N."/>
            <person name="Watson M."/>
            <person name="Adriaenssens E.M."/>
            <person name="Foster-Nyarko E."/>
            <person name="Jarju S."/>
            <person name="Secka A."/>
            <person name="Antonio M."/>
            <person name="Oren A."/>
            <person name="Chaudhuri R.R."/>
            <person name="La Ragione R."/>
            <person name="Hildebrand F."/>
            <person name="Pallen M.J."/>
        </authorList>
    </citation>
    <scope>NUCLEOTIDE SEQUENCE</scope>
    <source>
        <strain evidence="1">USAMLcec2-132</strain>
    </source>
</reference>
<name>A0A9D2SRF1_9FIRM</name>
<organism evidence="1 2">
    <name type="scientific">Candidatus Eisenbergiella merdavium</name>
    <dbReference type="NCBI Taxonomy" id="2838551"/>
    <lineage>
        <taxon>Bacteria</taxon>
        <taxon>Bacillati</taxon>
        <taxon>Bacillota</taxon>
        <taxon>Clostridia</taxon>
        <taxon>Lachnospirales</taxon>
        <taxon>Lachnospiraceae</taxon>
        <taxon>Eisenbergiella</taxon>
    </lineage>
</organism>
<proteinExistence type="predicted"/>
<evidence type="ECO:0000313" key="1">
    <source>
        <dbReference type="EMBL" id="HJC25498.1"/>
    </source>
</evidence>